<dbReference type="Gene3D" id="3.30.1320.10">
    <property type="match status" value="1"/>
</dbReference>
<keyword evidence="2" id="KW-0689">Ribosomal protein</keyword>
<evidence type="ECO:0008006" key="7">
    <source>
        <dbReference type="Google" id="ProtNLM"/>
    </source>
</evidence>
<dbReference type="AlphaFoldDB" id="A0AAD2D551"/>
<evidence type="ECO:0000256" key="2">
    <source>
        <dbReference type="ARBA" id="ARBA00022980"/>
    </source>
</evidence>
<dbReference type="PANTHER" id="PTHR12919">
    <property type="entry name" value="30S RIBOSOMAL PROTEIN S16"/>
    <property type="match status" value="1"/>
</dbReference>
<dbReference type="NCBIfam" id="TIGR00002">
    <property type="entry name" value="S16"/>
    <property type="match status" value="1"/>
</dbReference>
<comment type="similarity">
    <text evidence="1">Belongs to the bacterial ribosomal protein bS16 family.</text>
</comment>
<keyword evidence="3" id="KW-0687">Ribonucleoprotein</keyword>
<accession>A0AAD2D551</accession>
<dbReference type="GO" id="GO:0005739">
    <property type="term" value="C:mitochondrion"/>
    <property type="evidence" value="ECO:0007669"/>
    <property type="project" value="GOC"/>
</dbReference>
<dbReference type="SUPFAM" id="SSF54565">
    <property type="entry name" value="Ribosomal protein S16"/>
    <property type="match status" value="1"/>
</dbReference>
<dbReference type="InterPro" id="IPR000307">
    <property type="entry name" value="Ribosomal_bS16"/>
</dbReference>
<dbReference type="HAMAP" id="MF_00385">
    <property type="entry name" value="Ribosomal_bS16"/>
    <property type="match status" value="1"/>
</dbReference>
<dbReference type="PANTHER" id="PTHR12919:SF20">
    <property type="entry name" value="SMALL RIBOSOMAL SUBUNIT PROTEIN BS16M"/>
    <property type="match status" value="1"/>
</dbReference>
<evidence type="ECO:0000313" key="5">
    <source>
        <dbReference type="EMBL" id="CAI2380136.1"/>
    </source>
</evidence>
<evidence type="ECO:0000256" key="1">
    <source>
        <dbReference type="ARBA" id="ARBA00006668"/>
    </source>
</evidence>
<name>A0AAD2D551_EUPCR</name>
<evidence type="ECO:0000313" key="6">
    <source>
        <dbReference type="Proteomes" id="UP001295684"/>
    </source>
</evidence>
<dbReference type="GO" id="GO:0003735">
    <property type="term" value="F:structural constituent of ribosome"/>
    <property type="evidence" value="ECO:0007669"/>
    <property type="project" value="InterPro"/>
</dbReference>
<evidence type="ECO:0000256" key="4">
    <source>
        <dbReference type="SAM" id="MobiDB-lite"/>
    </source>
</evidence>
<reference evidence="5" key="1">
    <citation type="submission" date="2023-07" db="EMBL/GenBank/DDBJ databases">
        <authorList>
            <consortium name="AG Swart"/>
            <person name="Singh M."/>
            <person name="Singh A."/>
            <person name="Seah K."/>
            <person name="Emmerich C."/>
        </authorList>
    </citation>
    <scope>NUCLEOTIDE SEQUENCE</scope>
    <source>
        <strain evidence="5">DP1</strain>
    </source>
</reference>
<dbReference type="Pfam" id="PF00886">
    <property type="entry name" value="Ribosomal_S16"/>
    <property type="match status" value="1"/>
</dbReference>
<proteinExistence type="inferred from homology"/>
<organism evidence="5 6">
    <name type="scientific">Euplotes crassus</name>
    <dbReference type="NCBI Taxonomy" id="5936"/>
    <lineage>
        <taxon>Eukaryota</taxon>
        <taxon>Sar</taxon>
        <taxon>Alveolata</taxon>
        <taxon>Ciliophora</taxon>
        <taxon>Intramacronucleata</taxon>
        <taxon>Spirotrichea</taxon>
        <taxon>Hypotrichia</taxon>
        <taxon>Euplotida</taxon>
        <taxon>Euplotidae</taxon>
        <taxon>Moneuplotes</taxon>
    </lineage>
</organism>
<dbReference type="InterPro" id="IPR023803">
    <property type="entry name" value="Ribosomal_bS16_dom_sf"/>
</dbReference>
<dbReference type="GO" id="GO:0032543">
    <property type="term" value="P:mitochondrial translation"/>
    <property type="evidence" value="ECO:0007669"/>
    <property type="project" value="TreeGrafter"/>
</dbReference>
<comment type="caution">
    <text evidence="5">The sequence shown here is derived from an EMBL/GenBank/DDBJ whole genome shotgun (WGS) entry which is preliminary data.</text>
</comment>
<evidence type="ECO:0000256" key="3">
    <source>
        <dbReference type="ARBA" id="ARBA00023274"/>
    </source>
</evidence>
<feature type="region of interest" description="Disordered" evidence="4">
    <location>
        <begin position="649"/>
        <end position="678"/>
    </location>
</feature>
<sequence length="932" mass="110618">MVVKIKLVNKGCKHNPLWWFIVQKPQMKLTGRYIEKIGYWRPRNRKTYDRSISLNIPKVKYWLGNGAQPTKPVKRLLTEFDLWPKVPPPQGSKYAYEKPKKVYSEHSMNILLKTFKMDRDTPIKQRIQDEIAKLKTLNSFERDMLGSYNIDKMQTTDIDTDENNVIERNIKFNELKRRFDNHKKYSLDVMNANDYKFNNYLRKMNKLAMNKFGGLDIDGYTDYLNNLMEFKKIDKDLILDKDPHLNDKLHIDYTGKEQKGPRTGKPMNHSYNFEDITTIQNKVRRLAKMKETLIEILRDEIEERNRYEVSHKIGDEDRLKLNLYKQTKDKSGFSEDTEALYQVTKSHKEMNAFESNHVDALKASPEYGTPSNTMEMMIPTDEIQNMTQEEYDARVLNDEDNFDENRPFFENENEFLEKYDEVDEEITLTIVEYLHLNPHLFRKIRFLQRDNEALNEETLPEMAKLKALQKRVEEKVLKESLTSVPIWVENTDDNFKREYISRGNSFLKKYNAYELTPDPEGEFETINPTYDREEEEDLPVYDGTHNYVTPEEVDRISTATKILVEGYKRVQQGKKNVSLSDILKVLNIRQEEPWEIEQEEFTPYDTENTYNKSEIVTDSGLKVPGFTETNQMFNDKRNEVIKKSVAEEMKRMEESEGEGEGDYEQEEEEDQNPRDKARAIEDKVYRQLNTEGMEYLNSIAGRYPLGYRHYENYEVYVLKFPERSLQDYIDDMNREVTFEEYFDLSLTTLRFLVRSNAKIRMEVIDLTDGHPERIEWILNSNEIKERMRDEFNLKLRQYYAIKDTFKLVDALEEFMEMGFYGDISKYPENANHRINPYQMVSFQKFFKDADEPSPLNVYKIGPTDFPNPFKASPVRMTTQPPVPRKIKMEYNKKIRRMGGSAMNNYKFYSTMVSRVGHTLNNPIAYMPFKVKK</sequence>
<gene>
    <name evidence="5" type="ORF">ECRASSUSDP1_LOCUS21564</name>
</gene>
<dbReference type="Proteomes" id="UP001295684">
    <property type="component" value="Unassembled WGS sequence"/>
</dbReference>
<dbReference type="GO" id="GO:0015935">
    <property type="term" value="C:small ribosomal subunit"/>
    <property type="evidence" value="ECO:0007669"/>
    <property type="project" value="TreeGrafter"/>
</dbReference>
<dbReference type="EMBL" id="CAMPGE010022056">
    <property type="protein sequence ID" value="CAI2380136.1"/>
    <property type="molecule type" value="Genomic_DNA"/>
</dbReference>
<keyword evidence="6" id="KW-1185">Reference proteome</keyword>
<feature type="compositionally biased region" description="Acidic residues" evidence="4">
    <location>
        <begin position="655"/>
        <end position="670"/>
    </location>
</feature>
<protein>
    <recommendedName>
        <fullName evidence="7">Ribosomal protein S16</fullName>
    </recommendedName>
</protein>